<dbReference type="PANTHER" id="PTHR43544">
    <property type="entry name" value="SHORT-CHAIN DEHYDROGENASE/REDUCTASE"/>
    <property type="match status" value="1"/>
</dbReference>
<dbReference type="InterPro" id="IPR002347">
    <property type="entry name" value="SDR_fam"/>
</dbReference>
<dbReference type="InParanoid" id="A0A2P6NY27"/>
<evidence type="ECO:0000313" key="4">
    <source>
        <dbReference type="Proteomes" id="UP000241769"/>
    </source>
</evidence>
<name>A0A2P6NY27_9EUKA</name>
<dbReference type="EMBL" id="MDYQ01000007">
    <property type="protein sequence ID" value="PRP88861.1"/>
    <property type="molecule type" value="Genomic_DNA"/>
</dbReference>
<evidence type="ECO:0000256" key="1">
    <source>
        <dbReference type="ARBA" id="ARBA00022857"/>
    </source>
</evidence>
<gene>
    <name evidence="3" type="ORF">PROFUN_00329</name>
</gene>
<reference evidence="3 4" key="1">
    <citation type="journal article" date="2018" name="Genome Biol. Evol.">
        <title>Multiple Roots of Fruiting Body Formation in Amoebozoa.</title>
        <authorList>
            <person name="Hillmann F."/>
            <person name="Forbes G."/>
            <person name="Novohradska S."/>
            <person name="Ferling I."/>
            <person name="Riege K."/>
            <person name="Groth M."/>
            <person name="Westermann M."/>
            <person name="Marz M."/>
            <person name="Spaller T."/>
            <person name="Winckler T."/>
            <person name="Schaap P."/>
            <person name="Glockner G."/>
        </authorList>
    </citation>
    <scope>NUCLEOTIDE SEQUENCE [LARGE SCALE GENOMIC DNA]</scope>
    <source>
        <strain evidence="3 4">Jena</strain>
    </source>
</reference>
<comment type="caution">
    <text evidence="3">The sequence shown here is derived from an EMBL/GenBank/DDBJ whole genome shotgun (WGS) entry which is preliminary data.</text>
</comment>
<dbReference type="Pfam" id="PF00106">
    <property type="entry name" value="adh_short"/>
    <property type="match status" value="1"/>
</dbReference>
<protein>
    <recommendedName>
        <fullName evidence="5">NAD(P)-binding protein</fullName>
    </recommendedName>
</protein>
<evidence type="ECO:0000256" key="2">
    <source>
        <dbReference type="ARBA" id="ARBA00023002"/>
    </source>
</evidence>
<dbReference type="InterPro" id="IPR051468">
    <property type="entry name" value="Fungal_SecMetab_SDRs"/>
</dbReference>
<dbReference type="OrthoDB" id="9876299at2759"/>
<dbReference type="PRINTS" id="PR00081">
    <property type="entry name" value="GDHRDH"/>
</dbReference>
<dbReference type="Gene3D" id="3.40.50.720">
    <property type="entry name" value="NAD(P)-binding Rossmann-like Domain"/>
    <property type="match status" value="1"/>
</dbReference>
<evidence type="ECO:0008006" key="5">
    <source>
        <dbReference type="Google" id="ProtNLM"/>
    </source>
</evidence>
<dbReference type="AlphaFoldDB" id="A0A2P6NY27"/>
<proteinExistence type="predicted"/>
<dbReference type="PANTHER" id="PTHR43544:SF7">
    <property type="entry name" value="NADB-LER2"/>
    <property type="match status" value="1"/>
</dbReference>
<dbReference type="SUPFAM" id="SSF51735">
    <property type="entry name" value="NAD(P)-binding Rossmann-fold domains"/>
    <property type="match status" value="1"/>
</dbReference>
<organism evidence="3 4">
    <name type="scientific">Planoprotostelium fungivorum</name>
    <dbReference type="NCBI Taxonomy" id="1890364"/>
    <lineage>
        <taxon>Eukaryota</taxon>
        <taxon>Amoebozoa</taxon>
        <taxon>Evosea</taxon>
        <taxon>Variosea</taxon>
        <taxon>Cavosteliida</taxon>
        <taxon>Cavosteliaceae</taxon>
        <taxon>Planoprotostelium</taxon>
    </lineage>
</organism>
<keyword evidence="4" id="KW-1185">Reference proteome</keyword>
<keyword evidence="1" id="KW-0521">NADP</keyword>
<keyword evidence="2" id="KW-0560">Oxidoreductase</keyword>
<dbReference type="InterPro" id="IPR036291">
    <property type="entry name" value="NAD(P)-bd_dom_sf"/>
</dbReference>
<dbReference type="GO" id="GO:0005737">
    <property type="term" value="C:cytoplasm"/>
    <property type="evidence" value="ECO:0007669"/>
    <property type="project" value="TreeGrafter"/>
</dbReference>
<sequence>MSIPSNTNQKIWLISGANRGIGFGLVKNVITRPDVVVYAGARDPAKATELQKLAAEHNNLHIVKLTSGSVEQAREVAAAIEKRYGGLDYVIANAGIAVLGYLLKDVPLEDLNEHFHVNVVGVLVLFQAVLPE</sequence>
<dbReference type="GO" id="GO:0016491">
    <property type="term" value="F:oxidoreductase activity"/>
    <property type="evidence" value="ECO:0007669"/>
    <property type="project" value="UniProtKB-KW"/>
</dbReference>
<evidence type="ECO:0000313" key="3">
    <source>
        <dbReference type="EMBL" id="PRP88861.1"/>
    </source>
</evidence>
<dbReference type="Proteomes" id="UP000241769">
    <property type="component" value="Unassembled WGS sequence"/>
</dbReference>
<accession>A0A2P6NY27</accession>